<gene>
    <name evidence="5" type="ORF">C8D99_10977</name>
</gene>
<keyword evidence="6" id="KW-1185">Reference proteome</keyword>
<evidence type="ECO:0000256" key="4">
    <source>
        <dbReference type="RuleBase" id="RU361117"/>
    </source>
</evidence>
<proteinExistence type="inferred from homology"/>
<comment type="function">
    <text evidence="4">Removes the phosphate from trehalose 6-phosphate to produce free trehalose.</text>
</comment>
<dbReference type="Proteomes" id="UP000295066">
    <property type="component" value="Unassembled WGS sequence"/>
</dbReference>
<dbReference type="InterPro" id="IPR006379">
    <property type="entry name" value="HAD-SF_hydro_IIB"/>
</dbReference>
<evidence type="ECO:0000256" key="1">
    <source>
        <dbReference type="ARBA" id="ARBA00005199"/>
    </source>
</evidence>
<evidence type="ECO:0000313" key="6">
    <source>
        <dbReference type="Proteomes" id="UP000295066"/>
    </source>
</evidence>
<comment type="cofactor">
    <cofactor evidence="4">
        <name>Mg(2+)</name>
        <dbReference type="ChEBI" id="CHEBI:18420"/>
    </cofactor>
</comment>
<evidence type="ECO:0000313" key="5">
    <source>
        <dbReference type="EMBL" id="TDY60221.1"/>
    </source>
</evidence>
<dbReference type="EMBL" id="SORI01000009">
    <property type="protein sequence ID" value="TDY60221.1"/>
    <property type="molecule type" value="Genomic_DNA"/>
</dbReference>
<comment type="pathway">
    <text evidence="1 4">Glycan biosynthesis; trehalose biosynthesis.</text>
</comment>
<evidence type="ECO:0000256" key="3">
    <source>
        <dbReference type="ARBA" id="ARBA00022801"/>
    </source>
</evidence>
<dbReference type="PANTHER" id="PTHR43768">
    <property type="entry name" value="TREHALOSE 6-PHOSPHATE PHOSPHATASE"/>
    <property type="match status" value="1"/>
</dbReference>
<dbReference type="GO" id="GO:0046872">
    <property type="term" value="F:metal ion binding"/>
    <property type="evidence" value="ECO:0007669"/>
    <property type="project" value="UniProtKB-KW"/>
</dbReference>
<dbReference type="GO" id="GO:0005992">
    <property type="term" value="P:trehalose biosynthetic process"/>
    <property type="evidence" value="ECO:0007669"/>
    <property type="project" value="UniProtKB-UniPathway"/>
</dbReference>
<comment type="similarity">
    <text evidence="2 4">Belongs to the trehalose phosphatase family.</text>
</comment>
<dbReference type="OrthoDB" id="9797743at2"/>
<dbReference type="UniPathway" id="UPA00299"/>
<sequence>MGALDIGYPGLGLSDLEGFFDSFSGVSPLLVSDYDGTLAPFRRERDEAVPPEETKRLLRRIVETGGEFILLTGREASEAASLLGVPAEIWGCHGWQRHSPGGETATTPLSGAEEQALRLLPDLFRPFPPGAVERKPVSAALHWRERPDVLEQYGKLEKSILERASEVGLERLPFDQGVEFRLPSCTKGEAMKRILAARNFRDPVCYLGDDVTDEDAFRVLGGRGVGVLVSVLPAASAAGVRIRPEEVPEFLRKWLAALETGRRGAP</sequence>
<comment type="caution">
    <text evidence="5">The sequence shown here is derived from an EMBL/GenBank/DDBJ whole genome shotgun (WGS) entry which is preliminary data.</text>
</comment>
<dbReference type="InterPro" id="IPR023214">
    <property type="entry name" value="HAD_sf"/>
</dbReference>
<keyword evidence="3 4" id="KW-0378">Hydrolase</keyword>
<dbReference type="InterPro" id="IPR044651">
    <property type="entry name" value="OTSB-like"/>
</dbReference>
<accession>A0A4V3HG66</accession>
<dbReference type="Gene3D" id="3.40.50.1000">
    <property type="entry name" value="HAD superfamily/HAD-like"/>
    <property type="match status" value="1"/>
</dbReference>
<dbReference type="InterPro" id="IPR036412">
    <property type="entry name" value="HAD-like_sf"/>
</dbReference>
<dbReference type="GO" id="GO:0004805">
    <property type="term" value="F:trehalose-phosphatase activity"/>
    <property type="evidence" value="ECO:0007669"/>
    <property type="project" value="UniProtKB-EC"/>
</dbReference>
<evidence type="ECO:0000256" key="2">
    <source>
        <dbReference type="ARBA" id="ARBA00008770"/>
    </source>
</evidence>
<dbReference type="PANTHER" id="PTHR43768:SF3">
    <property type="entry name" value="TREHALOSE 6-PHOSPHATE PHOSPHATASE"/>
    <property type="match status" value="1"/>
</dbReference>
<dbReference type="RefSeq" id="WP_133957682.1">
    <property type="nucleotide sequence ID" value="NZ_SORI01000009.1"/>
</dbReference>
<comment type="catalytic activity">
    <reaction evidence="4">
        <text>alpha,alpha-trehalose 6-phosphate + H2O = alpha,alpha-trehalose + phosphate</text>
        <dbReference type="Rhea" id="RHEA:23420"/>
        <dbReference type="ChEBI" id="CHEBI:15377"/>
        <dbReference type="ChEBI" id="CHEBI:16551"/>
        <dbReference type="ChEBI" id="CHEBI:43474"/>
        <dbReference type="ChEBI" id="CHEBI:58429"/>
        <dbReference type="EC" id="3.1.3.12"/>
    </reaction>
</comment>
<dbReference type="InterPro" id="IPR003337">
    <property type="entry name" value="Trehalose_PPase"/>
</dbReference>
<dbReference type="AlphaFoldDB" id="A0A4V3HG66"/>
<dbReference type="Pfam" id="PF02358">
    <property type="entry name" value="Trehalose_PPase"/>
    <property type="match status" value="1"/>
</dbReference>
<organism evidence="5 6">
    <name type="scientific">Aminivibrio pyruvatiphilus</name>
    <dbReference type="NCBI Taxonomy" id="1005740"/>
    <lineage>
        <taxon>Bacteria</taxon>
        <taxon>Thermotogati</taxon>
        <taxon>Synergistota</taxon>
        <taxon>Synergistia</taxon>
        <taxon>Synergistales</taxon>
        <taxon>Aminobacteriaceae</taxon>
        <taxon>Aminivibrio</taxon>
    </lineage>
</organism>
<dbReference type="Gene3D" id="3.30.70.1020">
    <property type="entry name" value="Trehalose-6-phosphate phosphatase related protein, domain 2"/>
    <property type="match status" value="1"/>
</dbReference>
<keyword evidence="4" id="KW-0479">Metal-binding</keyword>
<dbReference type="EC" id="3.1.3.12" evidence="4"/>
<dbReference type="NCBIfam" id="TIGR00685">
    <property type="entry name" value="T6PP"/>
    <property type="match status" value="1"/>
</dbReference>
<dbReference type="NCBIfam" id="TIGR01484">
    <property type="entry name" value="HAD-SF-IIB"/>
    <property type="match status" value="1"/>
</dbReference>
<reference evidence="5 6" key="1">
    <citation type="submission" date="2019-03" db="EMBL/GenBank/DDBJ databases">
        <title>Genomic Encyclopedia of Type Strains, Phase IV (KMG-IV): sequencing the most valuable type-strain genomes for metagenomic binning, comparative biology and taxonomic classification.</title>
        <authorList>
            <person name="Goeker M."/>
        </authorList>
    </citation>
    <scope>NUCLEOTIDE SEQUENCE [LARGE SCALE GENOMIC DNA]</scope>
    <source>
        <strain evidence="5 6">DSM 25964</strain>
    </source>
</reference>
<keyword evidence="4" id="KW-0460">Magnesium</keyword>
<name>A0A4V3HG66_9BACT</name>
<dbReference type="SUPFAM" id="SSF56784">
    <property type="entry name" value="HAD-like"/>
    <property type="match status" value="1"/>
</dbReference>
<protein>
    <recommendedName>
        <fullName evidence="4">Trehalose 6-phosphate phosphatase</fullName>
        <ecNumber evidence="4">3.1.3.12</ecNumber>
    </recommendedName>
</protein>